<dbReference type="InterPro" id="IPR006098">
    <property type="entry name" value="MMCoA_mutase_a_cat"/>
</dbReference>
<accession>A0A0D8BBL2</accession>
<dbReference type="PANTHER" id="PTHR48101">
    <property type="entry name" value="METHYLMALONYL-COA MUTASE, MITOCHONDRIAL-RELATED"/>
    <property type="match status" value="1"/>
</dbReference>
<dbReference type="PANTHER" id="PTHR48101:SF3">
    <property type="entry name" value="COENZYME B12-DEPENDENT MUTASE"/>
    <property type="match status" value="1"/>
</dbReference>
<dbReference type="EMBL" id="JYFN01000035">
    <property type="protein sequence ID" value="KJE21571.1"/>
    <property type="molecule type" value="Genomic_DNA"/>
</dbReference>
<dbReference type="AlphaFoldDB" id="A0A0D8BBL2"/>
<dbReference type="Pfam" id="PF01642">
    <property type="entry name" value="MM_CoA_mutase"/>
    <property type="match status" value="1"/>
</dbReference>
<dbReference type="CDD" id="cd02071">
    <property type="entry name" value="MM_CoA_mut_B12_BD"/>
    <property type="match status" value="1"/>
</dbReference>
<dbReference type="SUPFAM" id="SSF52242">
    <property type="entry name" value="Cobalamin (vitamin B12)-binding domain"/>
    <property type="match status" value="1"/>
</dbReference>
<reference evidence="10 11" key="2">
    <citation type="journal article" date="2016" name="Genome Announc.">
        <title>Permanent Draft Genome Sequences for Two Variants of Frankia sp. Strain CpI1, the First Frankia Strain Isolated from Root Nodules of Comptonia peregrina.</title>
        <authorList>
            <person name="Oshone R."/>
            <person name="Hurst S.G.IV."/>
            <person name="Abebe-Akele F."/>
            <person name="Simpson S."/>
            <person name="Morris K."/>
            <person name="Thomas W.K."/>
            <person name="Tisa L.S."/>
        </authorList>
    </citation>
    <scope>NUCLEOTIDE SEQUENCE [LARGE SCALE GENOMIC DNA]</scope>
    <source>
        <strain evidence="11">CpI1-S</strain>
    </source>
</reference>
<dbReference type="InterPro" id="IPR016176">
    <property type="entry name" value="Cbl-dep_enz_cat"/>
</dbReference>
<keyword evidence="4" id="KW-0846">Cobalamin</keyword>
<dbReference type="InterPro" id="IPR036724">
    <property type="entry name" value="Cobalamin-bd_sf"/>
</dbReference>
<dbReference type="GO" id="GO:0004494">
    <property type="term" value="F:methylmalonyl-CoA mutase activity"/>
    <property type="evidence" value="ECO:0007669"/>
    <property type="project" value="UniProtKB-EC"/>
</dbReference>
<dbReference type="Gene3D" id="3.40.50.280">
    <property type="entry name" value="Cobalamin-binding domain"/>
    <property type="match status" value="1"/>
</dbReference>
<feature type="compositionally biased region" description="Polar residues" evidence="8">
    <location>
        <begin position="1"/>
        <end position="22"/>
    </location>
</feature>
<evidence type="ECO:0000256" key="7">
    <source>
        <dbReference type="ARBA" id="ARBA00023285"/>
    </source>
</evidence>
<dbReference type="GO" id="GO:0031419">
    <property type="term" value="F:cobalamin binding"/>
    <property type="evidence" value="ECO:0007669"/>
    <property type="project" value="UniProtKB-KW"/>
</dbReference>
<comment type="similarity">
    <text evidence="2">Belongs to the methylmalonyl-CoA mutase family.</text>
</comment>
<feature type="domain" description="B12-binding" evidence="9">
    <location>
        <begin position="572"/>
        <end position="701"/>
    </location>
</feature>
<keyword evidence="7" id="KW-0170">Cobalt</keyword>
<proteinExistence type="inferred from homology"/>
<name>A0A0D8BBL2_9ACTN</name>
<dbReference type="PROSITE" id="PS51332">
    <property type="entry name" value="B12_BINDING"/>
    <property type="match status" value="1"/>
</dbReference>
<feature type="region of interest" description="Disordered" evidence="8">
    <location>
        <begin position="1"/>
        <end position="46"/>
    </location>
</feature>
<dbReference type="SUPFAM" id="SSF51703">
    <property type="entry name" value="Cobalamin (vitamin B12)-dependent enzymes"/>
    <property type="match status" value="1"/>
</dbReference>
<dbReference type="Pfam" id="PF02310">
    <property type="entry name" value="B12-binding"/>
    <property type="match status" value="1"/>
</dbReference>
<evidence type="ECO:0000256" key="4">
    <source>
        <dbReference type="ARBA" id="ARBA00022628"/>
    </source>
</evidence>
<evidence type="ECO:0000256" key="8">
    <source>
        <dbReference type="SAM" id="MobiDB-lite"/>
    </source>
</evidence>
<evidence type="ECO:0000313" key="10">
    <source>
        <dbReference type="EMBL" id="KJE21571.1"/>
    </source>
</evidence>
<keyword evidence="6" id="KW-0413">Isomerase</keyword>
<comment type="caution">
    <text evidence="10">The sequence shown here is derived from an EMBL/GenBank/DDBJ whole genome shotgun (WGS) entry which is preliminary data.</text>
</comment>
<organism evidence="10 11">
    <name type="scientific">Frankia torreyi</name>
    <dbReference type="NCBI Taxonomy" id="1856"/>
    <lineage>
        <taxon>Bacteria</taxon>
        <taxon>Bacillati</taxon>
        <taxon>Actinomycetota</taxon>
        <taxon>Actinomycetes</taxon>
        <taxon>Frankiales</taxon>
        <taxon>Frankiaceae</taxon>
        <taxon>Frankia</taxon>
    </lineage>
</organism>
<comment type="cofactor">
    <cofactor evidence="1">
        <name>adenosylcob(III)alamin</name>
        <dbReference type="ChEBI" id="CHEBI:18408"/>
    </cofactor>
</comment>
<keyword evidence="11" id="KW-1185">Reference proteome</keyword>
<reference evidence="11" key="1">
    <citation type="submission" date="2015-02" db="EMBL/GenBank/DDBJ databases">
        <title>Draft Genome of Frankia sp. CpI1-S.</title>
        <authorList>
            <person name="Oshone R.T."/>
            <person name="Ngom M."/>
            <person name="Ghodhbane-Gtari F."/>
            <person name="Gtari M."/>
            <person name="Morris K."/>
            <person name="Thomas K."/>
            <person name="Sen A."/>
            <person name="Tisa L.S."/>
        </authorList>
    </citation>
    <scope>NUCLEOTIDE SEQUENCE [LARGE SCALE GENOMIC DNA]</scope>
    <source>
        <strain evidence="11">CpI1-S</strain>
    </source>
</reference>
<dbReference type="GO" id="GO:0046872">
    <property type="term" value="F:metal ion binding"/>
    <property type="evidence" value="ECO:0007669"/>
    <property type="project" value="UniProtKB-KW"/>
</dbReference>
<dbReference type="NCBIfam" id="TIGR00641">
    <property type="entry name" value="acid_CoA_mut_N"/>
    <property type="match status" value="1"/>
</dbReference>
<dbReference type="InterPro" id="IPR006099">
    <property type="entry name" value="MeMalonylCoA_mutase_a/b_cat"/>
</dbReference>
<evidence type="ECO:0000313" key="11">
    <source>
        <dbReference type="Proteomes" id="UP000032545"/>
    </source>
</evidence>
<protein>
    <submittedName>
        <fullName evidence="10">(R)-ethylmalonyl-CoA mutase</fullName>
    </submittedName>
</protein>
<dbReference type="InterPro" id="IPR006159">
    <property type="entry name" value="Acid_CoA_mut_C"/>
</dbReference>
<keyword evidence="5" id="KW-0479">Metal-binding</keyword>
<comment type="subunit">
    <text evidence="3">Heterodimer of an alpha and a beta chain.</text>
</comment>
<dbReference type="PATRIC" id="fig|1502723.3.peg.3856"/>
<evidence type="ECO:0000256" key="3">
    <source>
        <dbReference type="ARBA" id="ARBA00011870"/>
    </source>
</evidence>
<evidence type="ECO:0000256" key="6">
    <source>
        <dbReference type="ARBA" id="ARBA00023235"/>
    </source>
</evidence>
<evidence type="ECO:0000256" key="5">
    <source>
        <dbReference type="ARBA" id="ARBA00022723"/>
    </source>
</evidence>
<dbReference type="Gene3D" id="3.20.20.240">
    <property type="entry name" value="Methylmalonyl-CoA mutase"/>
    <property type="match status" value="1"/>
</dbReference>
<sequence>MTDLSTRSANPHGTRTPQSSSRPEAGANRPADARSDADTGAGAGRGARDRGWIIRTYAGHSSPAESNTLYRRNLAKGQTGLSVAFDLPTQTGYDPDHPLARGEVGRVGVPIAHLGDLRDLFDGIPLARTNTSMTINATAMWLLALYQVVAQEQGADPAELAGTTQNDIIKEYLSRGTYIFPPGPSLRLVTDLIAYSVAELPRWNPINICSYHLQEAGATPVQELAFTMCSAIAVLDAVAATGTIPAARMGEVCARISFFVNAGERFVEEMCKMRAFGQLWDDLLRTRYGVSDPAARRFRYGVQVNSLGLTEAQPENNVIRIVLETLGVTLSKDARCRALQLPTWNEALGLPRPWDQQWSLRVQQILAHETDLLEYDDLFTGSPVVEDRVRRLVADATAEIDRVQAMGGAVAAVESGYLKSALVSAQAGRRARIESGEDVVVGVNRFTETEPSPLLAELDTAIQTVDPAFEPAARESLAAWRAGRDPSAVREALLGLRTAAGTEVNLVPATLACARAGVTTGEWADTLREVFGEYRAPTGVSGAVGVGGDGGGTGLEELRALVARTGAQLGRPVKMLVGKPGLDGHSNGAEQIAVRARDAGFEVVYQGIRLTPGQLVAAAVEEDVHVVGLSVLSGAHLDLVGEVLGGLRTAGAGEVPVVVGGIIPPADARELARLGVAAVFTPRDYELSAIIRGIVEVVRSRHALDHP</sequence>
<evidence type="ECO:0000259" key="9">
    <source>
        <dbReference type="PROSITE" id="PS51332"/>
    </source>
</evidence>
<dbReference type="NCBIfam" id="TIGR00640">
    <property type="entry name" value="acid_CoA_mut_C"/>
    <property type="match status" value="1"/>
</dbReference>
<dbReference type="InterPro" id="IPR006158">
    <property type="entry name" value="Cobalamin-bd"/>
</dbReference>
<evidence type="ECO:0000256" key="2">
    <source>
        <dbReference type="ARBA" id="ARBA00008465"/>
    </source>
</evidence>
<dbReference type="Proteomes" id="UP000032545">
    <property type="component" value="Unassembled WGS sequence"/>
</dbReference>
<dbReference type="RefSeq" id="WP_236706606.1">
    <property type="nucleotide sequence ID" value="NZ_JYFN01000035.1"/>
</dbReference>
<gene>
    <name evidence="10" type="ORF">FF36_04145</name>
</gene>
<evidence type="ECO:0000256" key="1">
    <source>
        <dbReference type="ARBA" id="ARBA00001922"/>
    </source>
</evidence>